<reference evidence="1" key="1">
    <citation type="journal article" date="2021" name="Mol. Plant Microbe Interact.">
        <title>Complete Genome Sequence of the Plant-Pathogenic Fungus Colletotrichum lupini.</title>
        <authorList>
            <person name="Baroncelli R."/>
            <person name="Pensec F."/>
            <person name="Da Lio D."/>
            <person name="Boufleur T."/>
            <person name="Vicente I."/>
            <person name="Sarrocco S."/>
            <person name="Picot A."/>
            <person name="Baraldi E."/>
            <person name="Sukno S."/>
            <person name="Thon M."/>
            <person name="Le Floch G."/>
        </authorList>
    </citation>
    <scope>NUCLEOTIDE SEQUENCE</scope>
    <source>
        <strain evidence="1">IMI 504893</strain>
    </source>
</reference>
<name>A0A9Q8WKZ9_9PEZI</name>
<dbReference type="AlphaFoldDB" id="A0A9Q8WKZ9"/>
<dbReference type="Proteomes" id="UP000830671">
    <property type="component" value="Chromosome 6"/>
</dbReference>
<dbReference type="GeneID" id="73346138"/>
<evidence type="ECO:0000313" key="1">
    <source>
        <dbReference type="EMBL" id="UQC86662.1"/>
    </source>
</evidence>
<protein>
    <submittedName>
        <fullName evidence="1">Uncharacterized protein</fullName>
    </submittedName>
</protein>
<proteinExistence type="predicted"/>
<dbReference type="EMBL" id="CP019478">
    <property type="protein sequence ID" value="UQC86662.1"/>
    <property type="molecule type" value="Genomic_DNA"/>
</dbReference>
<dbReference type="KEGG" id="clup:CLUP02_12164"/>
<gene>
    <name evidence="1" type="ORF">CLUP02_12164</name>
</gene>
<organism evidence="1 2">
    <name type="scientific">Colletotrichum lupini</name>
    <dbReference type="NCBI Taxonomy" id="145971"/>
    <lineage>
        <taxon>Eukaryota</taxon>
        <taxon>Fungi</taxon>
        <taxon>Dikarya</taxon>
        <taxon>Ascomycota</taxon>
        <taxon>Pezizomycotina</taxon>
        <taxon>Sordariomycetes</taxon>
        <taxon>Hypocreomycetidae</taxon>
        <taxon>Glomerellales</taxon>
        <taxon>Glomerellaceae</taxon>
        <taxon>Colletotrichum</taxon>
        <taxon>Colletotrichum acutatum species complex</taxon>
    </lineage>
</organism>
<evidence type="ECO:0000313" key="2">
    <source>
        <dbReference type="Proteomes" id="UP000830671"/>
    </source>
</evidence>
<keyword evidence="2" id="KW-1185">Reference proteome</keyword>
<sequence>MEFAGTGRQAASQITYETKDAMSNSTNEILAYNNPFRATHFGDHAGGSKKDPTPDYVGKAPINGLHIKESRLLRPLECNKTHIFAGFVELPREARCLLPRVIGDYGSWYDAVESLEQLAVDHNIPLIVNRSQIFFPQIQMNGRANHPLSPCLKSPGCQSTLREGPSIPVILPFRGVTRMLNNRPSQTKDYARDRASMTDLGSAVWSGPSLETKAIYDLACSHFYNVFCTKPSTSASAGILTNKGLPSERALRQKLG</sequence>
<accession>A0A9Q8WKZ9</accession>
<dbReference type="RefSeq" id="XP_049148273.1">
    <property type="nucleotide sequence ID" value="XM_049291128.1"/>
</dbReference>